<evidence type="ECO:0000256" key="1">
    <source>
        <dbReference type="ARBA" id="ARBA00006484"/>
    </source>
</evidence>
<dbReference type="InterPro" id="IPR002347">
    <property type="entry name" value="SDR_fam"/>
</dbReference>
<dbReference type="SUPFAM" id="SSF51735">
    <property type="entry name" value="NAD(P)-binding Rossmann-fold domains"/>
    <property type="match status" value="1"/>
</dbReference>
<evidence type="ECO:0000313" key="4">
    <source>
        <dbReference type="Proteomes" id="UP000284706"/>
    </source>
</evidence>
<keyword evidence="4" id="KW-1185">Reference proteome</keyword>
<name>A0A409Y1W7_9AGAR</name>
<dbReference type="PANTHER" id="PTHR24320">
    <property type="entry name" value="RETINOL DEHYDROGENASE"/>
    <property type="match status" value="1"/>
</dbReference>
<protein>
    <recommendedName>
        <fullName evidence="5">Oxidoreductase</fullName>
    </recommendedName>
</protein>
<dbReference type="PRINTS" id="PR00081">
    <property type="entry name" value="GDHRDH"/>
</dbReference>
<dbReference type="InterPro" id="IPR036291">
    <property type="entry name" value="NAD(P)-bd_dom_sf"/>
</dbReference>
<gene>
    <name evidence="3" type="ORF">CVT26_001294</name>
</gene>
<dbReference type="STRING" id="231916.A0A409Y1W7"/>
<dbReference type="InParanoid" id="A0A409Y1W7"/>
<accession>A0A409Y1W7</accession>
<dbReference type="Gene3D" id="3.40.50.720">
    <property type="entry name" value="NAD(P)-binding Rossmann-like Domain"/>
    <property type="match status" value="1"/>
</dbReference>
<organism evidence="3 4">
    <name type="scientific">Gymnopilus dilepis</name>
    <dbReference type="NCBI Taxonomy" id="231916"/>
    <lineage>
        <taxon>Eukaryota</taxon>
        <taxon>Fungi</taxon>
        <taxon>Dikarya</taxon>
        <taxon>Basidiomycota</taxon>
        <taxon>Agaricomycotina</taxon>
        <taxon>Agaricomycetes</taxon>
        <taxon>Agaricomycetidae</taxon>
        <taxon>Agaricales</taxon>
        <taxon>Agaricineae</taxon>
        <taxon>Hymenogastraceae</taxon>
        <taxon>Gymnopilus</taxon>
    </lineage>
</organism>
<proteinExistence type="inferred from homology"/>
<dbReference type="AlphaFoldDB" id="A0A409Y1W7"/>
<evidence type="ECO:0000313" key="3">
    <source>
        <dbReference type="EMBL" id="PPQ97036.1"/>
    </source>
</evidence>
<evidence type="ECO:0000256" key="2">
    <source>
        <dbReference type="ARBA" id="ARBA00023002"/>
    </source>
</evidence>
<dbReference type="Proteomes" id="UP000284706">
    <property type="component" value="Unassembled WGS sequence"/>
</dbReference>
<comment type="caution">
    <text evidence="3">The sequence shown here is derived from an EMBL/GenBank/DDBJ whole genome shotgun (WGS) entry which is preliminary data.</text>
</comment>
<dbReference type="GO" id="GO:0016491">
    <property type="term" value="F:oxidoreductase activity"/>
    <property type="evidence" value="ECO:0007669"/>
    <property type="project" value="UniProtKB-KW"/>
</dbReference>
<evidence type="ECO:0008006" key="5">
    <source>
        <dbReference type="Google" id="ProtNLM"/>
    </source>
</evidence>
<dbReference type="OrthoDB" id="191139at2759"/>
<keyword evidence="2" id="KW-0560">Oxidoreductase</keyword>
<sequence length="328" mass="35662">MSPPYDTNTTSDELVKDYADLIRGKVVLTTGVSPGGLGAAFVLAIAKAEPSLLILAGRDSKKVAQTAADVAAINPNVKTRDLLVDLESLQNVREAAAMVNSWTDVPAIDVVMNNAALMAVEYGKSVDGFERQLAANHLGHFLLTNLIMGKVLASTSPRVVFVSSAGHRFNPFRFGDYNFDDGKSYNKWRGYGQSKTANILTALSLAKKLGHRGLQAYSLHPGVIMTNLGNHLDWQKDIEGCREVDSAMGNEEAFRTGFGAVKSMERGVATHIYAAFDPNLSEHNGSYLLDCHVGDPFTETVKPWATSHVEAEKLWVLSQKLVGQEFSY</sequence>
<dbReference type="PANTHER" id="PTHR24320:SF283">
    <property type="entry name" value="RETINOL DEHYDROGENASE 11"/>
    <property type="match status" value="1"/>
</dbReference>
<dbReference type="Pfam" id="PF00106">
    <property type="entry name" value="adh_short"/>
    <property type="match status" value="1"/>
</dbReference>
<comment type="similarity">
    <text evidence="1">Belongs to the short-chain dehydrogenases/reductases (SDR) family.</text>
</comment>
<dbReference type="EMBL" id="NHYE01001297">
    <property type="protein sequence ID" value="PPQ97036.1"/>
    <property type="molecule type" value="Genomic_DNA"/>
</dbReference>
<reference evidence="3 4" key="1">
    <citation type="journal article" date="2018" name="Evol. Lett.">
        <title>Horizontal gene cluster transfer increased hallucinogenic mushroom diversity.</title>
        <authorList>
            <person name="Reynolds H.T."/>
            <person name="Vijayakumar V."/>
            <person name="Gluck-Thaler E."/>
            <person name="Korotkin H.B."/>
            <person name="Matheny P.B."/>
            <person name="Slot J.C."/>
        </authorList>
    </citation>
    <scope>NUCLEOTIDE SEQUENCE [LARGE SCALE GENOMIC DNA]</scope>
    <source>
        <strain evidence="3 4">SRW20</strain>
    </source>
</reference>